<feature type="region of interest" description="Disordered" evidence="18">
    <location>
        <begin position="534"/>
        <end position="555"/>
    </location>
</feature>
<protein>
    <recommendedName>
        <fullName evidence="6">RING-type E3 ubiquitin transferase</fullName>
        <ecNumber evidence="6">2.3.2.27</ecNumber>
    </recommendedName>
</protein>
<comment type="pathway">
    <text evidence="5">Protein modification; protein ubiquitination.</text>
</comment>
<dbReference type="InterPro" id="IPR000306">
    <property type="entry name" value="Znf_FYVE"/>
</dbReference>
<dbReference type="PANTHER" id="PTHR46661:SF4">
    <property type="entry name" value="RING-TYPE DOMAIN-CONTAINING PROTEIN"/>
    <property type="match status" value="1"/>
</dbReference>
<feature type="domain" description="RING-type" evidence="19">
    <location>
        <begin position="575"/>
        <end position="617"/>
    </location>
</feature>
<name>A0A1T3CD86_9HYPO</name>
<keyword evidence="11 17" id="KW-0863">Zinc-finger</keyword>
<feature type="compositionally biased region" description="Basic and acidic residues" evidence="18">
    <location>
        <begin position="104"/>
        <end position="124"/>
    </location>
</feature>
<keyword evidence="9" id="KW-0479">Metal-binding</keyword>
<feature type="region of interest" description="Disordered" evidence="18">
    <location>
        <begin position="242"/>
        <end position="262"/>
    </location>
</feature>
<keyword evidence="7" id="KW-0808">Transferase</keyword>
<evidence type="ECO:0000256" key="9">
    <source>
        <dbReference type="ARBA" id="ARBA00022723"/>
    </source>
</evidence>
<evidence type="ECO:0000256" key="17">
    <source>
        <dbReference type="PROSITE-ProRule" id="PRU00175"/>
    </source>
</evidence>
<dbReference type="Proteomes" id="UP000191004">
    <property type="component" value="Unassembled WGS sequence"/>
</dbReference>
<feature type="region of interest" description="Disordered" evidence="18">
    <location>
        <begin position="1"/>
        <end position="46"/>
    </location>
</feature>
<evidence type="ECO:0000313" key="22">
    <source>
        <dbReference type="Proteomes" id="UP000191004"/>
    </source>
</evidence>
<evidence type="ECO:0000259" key="19">
    <source>
        <dbReference type="PROSITE" id="PS50089"/>
    </source>
</evidence>
<dbReference type="InterPro" id="IPR013083">
    <property type="entry name" value="Znf_RING/FYVE/PHD"/>
</dbReference>
<dbReference type="SUPFAM" id="SSF57903">
    <property type="entry name" value="FYVE/PHD zinc finger"/>
    <property type="match status" value="1"/>
</dbReference>
<dbReference type="EMBL" id="LVVK01000019">
    <property type="protein sequence ID" value="OPB38971.1"/>
    <property type="molecule type" value="Genomic_DNA"/>
</dbReference>
<dbReference type="Pfam" id="PF13639">
    <property type="entry name" value="zf-RING_2"/>
    <property type="match status" value="1"/>
</dbReference>
<evidence type="ECO:0000256" key="5">
    <source>
        <dbReference type="ARBA" id="ARBA00004906"/>
    </source>
</evidence>
<comment type="caution">
    <text evidence="21">The sequence shown here is derived from an EMBL/GenBank/DDBJ whole genome shotgun (WGS) entry which is preliminary data.</text>
</comment>
<evidence type="ECO:0000256" key="18">
    <source>
        <dbReference type="SAM" id="MobiDB-lite"/>
    </source>
</evidence>
<evidence type="ECO:0000256" key="10">
    <source>
        <dbReference type="ARBA" id="ARBA00022753"/>
    </source>
</evidence>
<accession>A0A1T3CD86</accession>
<evidence type="ECO:0000256" key="14">
    <source>
        <dbReference type="ARBA" id="ARBA00023136"/>
    </source>
</evidence>
<keyword evidence="13" id="KW-0862">Zinc</keyword>
<dbReference type="GO" id="GO:0061630">
    <property type="term" value="F:ubiquitin protein ligase activity"/>
    <property type="evidence" value="ECO:0007669"/>
    <property type="project" value="UniProtKB-EC"/>
</dbReference>
<keyword evidence="10" id="KW-0967">Endosome</keyword>
<dbReference type="EC" id="2.3.2.27" evidence="6"/>
<dbReference type="GO" id="GO:0008270">
    <property type="term" value="F:zinc ion binding"/>
    <property type="evidence" value="ECO:0007669"/>
    <property type="project" value="UniProtKB-KW"/>
</dbReference>
<reference evidence="21 22" key="1">
    <citation type="submission" date="2016-04" db="EMBL/GenBank/DDBJ databases">
        <title>Multiple horizontal gene transfer events from other fungi enriched the ability of the initially mycotrophic fungus Trichoderma (Ascomycota) to feed on dead plant biomass.</title>
        <authorList>
            <person name="Atanasova L."/>
            <person name="Chenthamara K."/>
            <person name="Zhang J."/>
            <person name="Grujic M."/>
            <person name="Henrissat B."/>
            <person name="Kuo A."/>
            <person name="Aertz A."/>
            <person name="Salamov A."/>
            <person name="Lipzen A."/>
            <person name="Labutti K."/>
            <person name="Barry K."/>
            <person name="Miao Y."/>
            <person name="Rahimi M.J."/>
            <person name="Shen Q."/>
            <person name="Grigoriev I.V."/>
            <person name="Kubicek C.P."/>
            <person name="Druzhinina I.S."/>
        </authorList>
    </citation>
    <scope>NUCLEOTIDE SEQUENCE [LARGE SCALE GENOMIC DNA]</scope>
    <source>
        <strain evidence="21 22">NJAU 4742</strain>
    </source>
</reference>
<evidence type="ECO:0000259" key="20">
    <source>
        <dbReference type="PROSITE" id="PS50178"/>
    </source>
</evidence>
<dbReference type="AlphaFoldDB" id="A0A1T3CD86"/>
<dbReference type="InterPro" id="IPR011011">
    <property type="entry name" value="Znf_FYVE_PHD"/>
</dbReference>
<evidence type="ECO:0000313" key="21">
    <source>
        <dbReference type="EMBL" id="OPB38971.1"/>
    </source>
</evidence>
<evidence type="ECO:0000256" key="3">
    <source>
        <dbReference type="ARBA" id="ARBA00004177"/>
    </source>
</evidence>
<keyword evidence="15" id="KW-0458">Lysosome</keyword>
<evidence type="ECO:0000256" key="12">
    <source>
        <dbReference type="ARBA" id="ARBA00022786"/>
    </source>
</evidence>
<dbReference type="Pfam" id="PF01363">
    <property type="entry name" value="FYVE"/>
    <property type="match status" value="1"/>
</dbReference>
<dbReference type="InterPro" id="IPR001841">
    <property type="entry name" value="Znf_RING"/>
</dbReference>
<feature type="region of interest" description="Disordered" evidence="18">
    <location>
        <begin position="479"/>
        <end position="500"/>
    </location>
</feature>
<feature type="compositionally biased region" description="Pro residues" evidence="18">
    <location>
        <begin position="360"/>
        <end position="371"/>
    </location>
</feature>
<dbReference type="Gene3D" id="3.30.40.10">
    <property type="entry name" value="Zinc/RING finger domain, C3HC4 (zinc finger)"/>
    <property type="match status" value="2"/>
</dbReference>
<dbReference type="GO" id="GO:0043161">
    <property type="term" value="P:proteasome-mediated ubiquitin-dependent protein catabolic process"/>
    <property type="evidence" value="ECO:0007669"/>
    <property type="project" value="TreeGrafter"/>
</dbReference>
<evidence type="ECO:0000256" key="8">
    <source>
        <dbReference type="ARBA" id="ARBA00022707"/>
    </source>
</evidence>
<evidence type="ECO:0000256" key="1">
    <source>
        <dbReference type="ARBA" id="ARBA00000900"/>
    </source>
</evidence>
<dbReference type="CDD" id="cd16489">
    <property type="entry name" value="mRING-CH-C4HC2H_ZNRF"/>
    <property type="match status" value="1"/>
</dbReference>
<keyword evidence="14" id="KW-0472">Membrane</keyword>
<evidence type="ECO:0000256" key="16">
    <source>
        <dbReference type="ARBA" id="ARBA00023288"/>
    </source>
</evidence>
<feature type="region of interest" description="Disordered" evidence="18">
    <location>
        <begin position="154"/>
        <end position="173"/>
    </location>
</feature>
<evidence type="ECO:0000256" key="13">
    <source>
        <dbReference type="ARBA" id="ARBA00022833"/>
    </source>
</evidence>
<feature type="region of interest" description="Disordered" evidence="18">
    <location>
        <begin position="424"/>
        <end position="449"/>
    </location>
</feature>
<proteinExistence type="predicted"/>
<dbReference type="PROSITE" id="PS50089">
    <property type="entry name" value="ZF_RING_2"/>
    <property type="match status" value="1"/>
</dbReference>
<organism evidence="21 22">
    <name type="scientific">Trichoderma guizhouense</name>
    <dbReference type="NCBI Taxonomy" id="1491466"/>
    <lineage>
        <taxon>Eukaryota</taxon>
        <taxon>Fungi</taxon>
        <taxon>Dikarya</taxon>
        <taxon>Ascomycota</taxon>
        <taxon>Pezizomycotina</taxon>
        <taxon>Sordariomycetes</taxon>
        <taxon>Hypocreomycetidae</taxon>
        <taxon>Hypocreales</taxon>
        <taxon>Hypocreaceae</taxon>
        <taxon>Trichoderma</taxon>
    </lineage>
</organism>
<evidence type="ECO:0000256" key="4">
    <source>
        <dbReference type="ARBA" id="ARBA00004371"/>
    </source>
</evidence>
<comment type="subcellular location">
    <subcellularLocation>
        <location evidence="3">Endosome</location>
    </subcellularLocation>
    <subcellularLocation>
        <location evidence="4">Lysosome</location>
    </subcellularLocation>
    <subcellularLocation>
        <location evidence="2">Membrane</location>
        <topology evidence="2">Peripheral membrane protein</topology>
    </subcellularLocation>
</comment>
<feature type="region of interest" description="Disordered" evidence="18">
    <location>
        <begin position="178"/>
        <end position="199"/>
    </location>
</feature>
<dbReference type="GO" id="GO:0005768">
    <property type="term" value="C:endosome"/>
    <property type="evidence" value="ECO:0007669"/>
    <property type="project" value="UniProtKB-SubCell"/>
</dbReference>
<dbReference type="GO" id="GO:0016020">
    <property type="term" value="C:membrane"/>
    <property type="evidence" value="ECO:0007669"/>
    <property type="project" value="UniProtKB-SubCell"/>
</dbReference>
<dbReference type="GO" id="GO:0070936">
    <property type="term" value="P:protein K48-linked ubiquitination"/>
    <property type="evidence" value="ECO:0007669"/>
    <property type="project" value="TreeGrafter"/>
</dbReference>
<feature type="compositionally biased region" description="Basic and acidic residues" evidence="18">
    <location>
        <begin position="252"/>
        <end position="262"/>
    </location>
</feature>
<dbReference type="SMART" id="SM00064">
    <property type="entry name" value="FYVE"/>
    <property type="match status" value="1"/>
</dbReference>
<dbReference type="OrthoDB" id="660555at2759"/>
<sequence length="623" mass="67615">MASQQGGPSARAPHDHDAREASPSADAILDAPYSSDEEPSPHGLSCRWRTSEFYDQECCRYFDCPSHLVERRLSVDDTGEPSLPRESAVEVTEARQGSISPRTSIEDEHPVPDHDGTTAEPQQRDDETLIADTSAPLSSLSSGLAAEREAVSATRAVSAANPTALPARTSSLPIRTRVPSRSIDLQSSDPLGSDIWGESSDHDGRAFTASASAADLSGSSSPRMSARDQLSAVYGADTNEGSGLLQSLFGPPERERERERERTGSVVLPRWQPDAEVTYCPICRTQFSIFVRKHHCRKCGRVVCNSCSPHRIIIPHQFIVRAPGSEVPLPPALLYGSGASYVDMNGLSGGERVRLCNPCVPDPNTAPPQSPTSPALSPREARRRSRTSLGAGYPAPPPVNRYGGVFAAGQSNDPYQFYTSRTRSITMDPTGQRAGGASSSSSSSRRRSAHYEVASINRLMAAGPSPFSMPNQHHIHRRRLTGESGSSSRQRALPPPPQIAEEDECPICHLELPSRELPNFEALRESHITSCIQSHSTYGSPRGASDGAAPLPPPRRTGMYTYPATEKDCIDDAECTICLEEFTVGIPMARLECLCRFHRSCISAWFVNHPGRCPVHQHDGFGY</sequence>
<evidence type="ECO:0000256" key="6">
    <source>
        <dbReference type="ARBA" id="ARBA00012483"/>
    </source>
</evidence>
<evidence type="ECO:0000256" key="7">
    <source>
        <dbReference type="ARBA" id="ARBA00022679"/>
    </source>
</evidence>
<keyword evidence="12" id="KW-0833">Ubl conjugation pathway</keyword>
<dbReference type="InterPro" id="IPR051878">
    <property type="entry name" value="ZNRF_ubiq-protein_ligase"/>
</dbReference>
<keyword evidence="22" id="KW-1185">Reference proteome</keyword>
<evidence type="ECO:0000256" key="15">
    <source>
        <dbReference type="ARBA" id="ARBA00023228"/>
    </source>
</evidence>
<dbReference type="InterPro" id="IPR017455">
    <property type="entry name" value="Znf_FYVE-rel"/>
</dbReference>
<evidence type="ECO:0000256" key="11">
    <source>
        <dbReference type="ARBA" id="ARBA00022771"/>
    </source>
</evidence>
<keyword evidence="16" id="KW-0449">Lipoprotein</keyword>
<feature type="domain" description="FYVE-type" evidence="20">
    <location>
        <begin position="274"/>
        <end position="364"/>
    </location>
</feature>
<evidence type="ECO:0000256" key="2">
    <source>
        <dbReference type="ARBA" id="ARBA00004170"/>
    </source>
</evidence>
<gene>
    <name evidence="21" type="ORF">A0O28_0046760</name>
</gene>
<feature type="region of interest" description="Disordered" evidence="18">
    <location>
        <begin position="358"/>
        <end position="396"/>
    </location>
</feature>
<feature type="region of interest" description="Disordered" evidence="18">
    <location>
        <begin position="75"/>
        <end position="124"/>
    </location>
</feature>
<keyword evidence="8" id="KW-0519">Myristate</keyword>
<comment type="catalytic activity">
    <reaction evidence="1">
        <text>S-ubiquitinyl-[E2 ubiquitin-conjugating enzyme]-L-cysteine + [acceptor protein]-L-lysine = [E2 ubiquitin-conjugating enzyme]-L-cysteine + N(6)-ubiquitinyl-[acceptor protein]-L-lysine.</text>
        <dbReference type="EC" id="2.3.2.27"/>
    </reaction>
</comment>
<dbReference type="PROSITE" id="PS50178">
    <property type="entry name" value="ZF_FYVE"/>
    <property type="match status" value="1"/>
</dbReference>
<dbReference type="SUPFAM" id="SSF57850">
    <property type="entry name" value="RING/U-box"/>
    <property type="match status" value="1"/>
</dbReference>
<dbReference type="PANTHER" id="PTHR46661">
    <property type="entry name" value="E3 UBIQUITIN-PROTEIN LIGASE ZNRF1-LIKE PROTEIN"/>
    <property type="match status" value="1"/>
</dbReference>
<dbReference type="SMART" id="SM00184">
    <property type="entry name" value="RING"/>
    <property type="match status" value="1"/>
</dbReference>